<reference evidence="4" key="2">
    <citation type="submission" date="2021-09" db="EMBL/GenBank/DDBJ databases">
        <authorList>
            <person name="Gilroy R."/>
        </authorList>
    </citation>
    <scope>NUCLEOTIDE SEQUENCE</scope>
    <source>
        <strain evidence="4">9794</strain>
    </source>
</reference>
<evidence type="ECO:0000313" key="4">
    <source>
        <dbReference type="EMBL" id="HJF81638.1"/>
    </source>
</evidence>
<dbReference type="PANTHER" id="PTHR30273">
    <property type="entry name" value="PERIPLASMIC SIGNAL SENSOR AND SIGMA FACTOR ACTIVATOR FECR-RELATED"/>
    <property type="match status" value="1"/>
</dbReference>
<dbReference type="InterPro" id="IPR032508">
    <property type="entry name" value="FecR_C"/>
</dbReference>
<comment type="caution">
    <text evidence="4">The sequence shown here is derived from an EMBL/GenBank/DDBJ whole genome shotgun (WGS) entry which is preliminary data.</text>
</comment>
<dbReference type="InterPro" id="IPR006860">
    <property type="entry name" value="FecR"/>
</dbReference>
<dbReference type="Pfam" id="PF04773">
    <property type="entry name" value="FecR"/>
    <property type="match status" value="1"/>
</dbReference>
<protein>
    <submittedName>
        <fullName evidence="4">DUF4974 domain-containing protein</fullName>
    </submittedName>
</protein>
<dbReference type="Proteomes" id="UP000722357">
    <property type="component" value="Unassembled WGS sequence"/>
</dbReference>
<dbReference type="InterPro" id="IPR012373">
    <property type="entry name" value="Ferrdict_sens_TM"/>
</dbReference>
<feature type="domain" description="FecR protein" evidence="2">
    <location>
        <begin position="128"/>
        <end position="219"/>
    </location>
</feature>
<evidence type="ECO:0000259" key="3">
    <source>
        <dbReference type="Pfam" id="PF16344"/>
    </source>
</evidence>
<dbReference type="AlphaFoldDB" id="A0A921L640"/>
<proteinExistence type="predicted"/>
<accession>A0A921L640</accession>
<keyword evidence="1" id="KW-0812">Transmembrane</keyword>
<dbReference type="GO" id="GO:0016989">
    <property type="term" value="F:sigma factor antagonist activity"/>
    <property type="evidence" value="ECO:0007669"/>
    <property type="project" value="TreeGrafter"/>
</dbReference>
<dbReference type="Pfam" id="PF16344">
    <property type="entry name" value="FecR_C"/>
    <property type="match status" value="1"/>
</dbReference>
<reference evidence="4" key="1">
    <citation type="journal article" date="2021" name="PeerJ">
        <title>Extensive microbial diversity within the chicken gut microbiome revealed by metagenomics and culture.</title>
        <authorList>
            <person name="Gilroy R."/>
            <person name="Ravi A."/>
            <person name="Getino M."/>
            <person name="Pursley I."/>
            <person name="Horton D.L."/>
            <person name="Alikhan N.F."/>
            <person name="Baker D."/>
            <person name="Gharbi K."/>
            <person name="Hall N."/>
            <person name="Watson M."/>
            <person name="Adriaenssens E.M."/>
            <person name="Foster-Nyarko E."/>
            <person name="Jarju S."/>
            <person name="Secka A."/>
            <person name="Antonio M."/>
            <person name="Oren A."/>
            <person name="Chaudhuri R.R."/>
            <person name="La Ragione R."/>
            <person name="Hildebrand F."/>
            <person name="Pallen M.J."/>
        </authorList>
    </citation>
    <scope>NUCLEOTIDE SEQUENCE</scope>
    <source>
        <strain evidence="4">9794</strain>
    </source>
</reference>
<dbReference type="PIRSF" id="PIRSF018266">
    <property type="entry name" value="FecR"/>
    <property type="match status" value="1"/>
</dbReference>
<dbReference type="FunFam" id="2.60.120.1440:FF:000001">
    <property type="entry name" value="Putative anti-sigma factor"/>
    <property type="match status" value="1"/>
</dbReference>
<feature type="domain" description="Protein FecR C-terminal" evidence="3">
    <location>
        <begin position="265"/>
        <end position="334"/>
    </location>
</feature>
<keyword evidence="1" id="KW-0472">Membrane</keyword>
<name>A0A921L640_9BACT</name>
<keyword evidence="1" id="KW-1133">Transmembrane helix</keyword>
<dbReference type="Gene3D" id="3.55.50.30">
    <property type="match status" value="1"/>
</dbReference>
<gene>
    <name evidence="4" type="ORF">K8V40_08315</name>
</gene>
<evidence type="ECO:0000313" key="5">
    <source>
        <dbReference type="Proteomes" id="UP000722357"/>
    </source>
</evidence>
<dbReference type="Gene3D" id="2.60.120.1440">
    <property type="match status" value="1"/>
</dbReference>
<dbReference type="EMBL" id="DYWE01000078">
    <property type="protein sequence ID" value="HJF81638.1"/>
    <property type="molecule type" value="Genomic_DNA"/>
</dbReference>
<evidence type="ECO:0000259" key="2">
    <source>
        <dbReference type="Pfam" id="PF04773"/>
    </source>
</evidence>
<feature type="transmembrane region" description="Helical" evidence="1">
    <location>
        <begin position="92"/>
        <end position="110"/>
    </location>
</feature>
<organism evidence="4 5">
    <name type="scientific">Phocaeicola plebeius</name>
    <dbReference type="NCBI Taxonomy" id="310297"/>
    <lineage>
        <taxon>Bacteria</taxon>
        <taxon>Pseudomonadati</taxon>
        <taxon>Bacteroidota</taxon>
        <taxon>Bacteroidia</taxon>
        <taxon>Bacteroidales</taxon>
        <taxon>Bacteroidaceae</taxon>
        <taxon>Phocaeicola</taxon>
    </lineage>
</organism>
<evidence type="ECO:0000256" key="1">
    <source>
        <dbReference type="SAM" id="Phobius"/>
    </source>
</evidence>
<sequence>MEERNSHIDELIAAFLSKGLSKEAREELDAWIASSEENRRYFMQQQEIWFSAVQEEERTRYDADRAFETFRKRVAASTAQKQSKKVIDWKTIYKYAAAVLVVGLISFFSYRQGESNLQNALTQVEVEAPLGAQTRLRLPDGTLVVLNAGSRLVYPQDFGVDNREVELSGEGYFEVERNEKLPFHVQTPSLSVRVLGTKFNFRDYPNDEEAVVSLLEGKVALGNRLRAEAEMILLPNEQVTLDKAEGCMKKESTKVKNSLGWTSGRLFFDEMPLPEVVKILERSYDVHITFATDSLRNLRFYGSFSRDEQGINEILQALGKTGKVRYKQGNKEITLY</sequence>
<dbReference type="PANTHER" id="PTHR30273:SF2">
    <property type="entry name" value="PROTEIN FECR"/>
    <property type="match status" value="1"/>
</dbReference>